<name>A0A1Y2DD55_9BASI</name>
<evidence type="ECO:0000256" key="1">
    <source>
        <dbReference type="SAM" id="MobiDB-lite"/>
    </source>
</evidence>
<dbReference type="AlphaFoldDB" id="A0A1Y2DD55"/>
<gene>
    <name evidence="2" type="ORF">BCR35DRAFT_315879</name>
</gene>
<feature type="region of interest" description="Disordered" evidence="1">
    <location>
        <begin position="207"/>
        <end position="246"/>
    </location>
</feature>
<reference evidence="2 3" key="1">
    <citation type="submission" date="2016-07" db="EMBL/GenBank/DDBJ databases">
        <title>Pervasive Adenine N6-methylation of Active Genes in Fungi.</title>
        <authorList>
            <consortium name="DOE Joint Genome Institute"/>
            <person name="Mondo S.J."/>
            <person name="Dannebaum R.O."/>
            <person name="Kuo R.C."/>
            <person name="Labutti K."/>
            <person name="Haridas S."/>
            <person name="Kuo A."/>
            <person name="Salamov A."/>
            <person name="Ahrendt S.R."/>
            <person name="Lipzen A."/>
            <person name="Sullivan W."/>
            <person name="Andreopoulos W.B."/>
            <person name="Clum A."/>
            <person name="Lindquist E."/>
            <person name="Daum C."/>
            <person name="Ramamoorthy G.K."/>
            <person name="Gryganskyi A."/>
            <person name="Culley D."/>
            <person name="Magnuson J.K."/>
            <person name="James T.Y."/>
            <person name="O'Malley M.A."/>
            <person name="Stajich J.E."/>
            <person name="Spatafora J.W."/>
            <person name="Visel A."/>
            <person name="Grigoriev I.V."/>
        </authorList>
    </citation>
    <scope>NUCLEOTIDE SEQUENCE [LARGE SCALE GENOMIC DNA]</scope>
    <source>
        <strain evidence="2 3">62-1032</strain>
    </source>
</reference>
<dbReference type="Proteomes" id="UP000193467">
    <property type="component" value="Unassembled WGS sequence"/>
</dbReference>
<evidence type="ECO:0000313" key="2">
    <source>
        <dbReference type="EMBL" id="ORY57127.1"/>
    </source>
</evidence>
<comment type="caution">
    <text evidence="2">The sequence shown here is derived from an EMBL/GenBank/DDBJ whole genome shotgun (WGS) entry which is preliminary data.</text>
</comment>
<keyword evidence="3" id="KW-1185">Reference proteome</keyword>
<dbReference type="EMBL" id="MCGR01000083">
    <property type="protein sequence ID" value="ORY57127.1"/>
    <property type="molecule type" value="Genomic_DNA"/>
</dbReference>
<evidence type="ECO:0000313" key="3">
    <source>
        <dbReference type="Proteomes" id="UP000193467"/>
    </source>
</evidence>
<organism evidence="2 3">
    <name type="scientific">Leucosporidium creatinivorum</name>
    <dbReference type="NCBI Taxonomy" id="106004"/>
    <lineage>
        <taxon>Eukaryota</taxon>
        <taxon>Fungi</taxon>
        <taxon>Dikarya</taxon>
        <taxon>Basidiomycota</taxon>
        <taxon>Pucciniomycotina</taxon>
        <taxon>Microbotryomycetes</taxon>
        <taxon>Leucosporidiales</taxon>
        <taxon>Leucosporidium</taxon>
    </lineage>
</organism>
<protein>
    <submittedName>
        <fullName evidence="2">Uncharacterized protein</fullName>
    </submittedName>
</protein>
<sequence length="246" mass="28535">MALRPAPPGVAALREHFQHASLLYYFPPLPDRLSKEDYFNAFAVRDHIAQLFLGEHPFFERPTPLDQERKEVEDLCRLILEQGETQRANLEKRKYRGVASVAALRNTIDSTEREKWQVQKRPFCRLFLNDNAASILYGFVQNVAYYMAENHHRNPHSHISPEIWLGFEHWPSLDPYTKALVLRRAKAYAAMEKTAYLLETQRNLSAPSSSAQEQSLAHQHLPSLTSRQSRRSAVSQEELRARWESP</sequence>
<feature type="compositionally biased region" description="Basic and acidic residues" evidence="1">
    <location>
        <begin position="237"/>
        <end position="246"/>
    </location>
</feature>
<dbReference type="InParanoid" id="A0A1Y2DD55"/>
<accession>A0A1Y2DD55</accession>
<feature type="compositionally biased region" description="Polar residues" evidence="1">
    <location>
        <begin position="207"/>
        <end position="235"/>
    </location>
</feature>
<proteinExistence type="predicted"/>